<dbReference type="CDD" id="cd00996">
    <property type="entry name" value="PBP2_AatB_like"/>
    <property type="match status" value="1"/>
</dbReference>
<evidence type="ECO:0000256" key="2">
    <source>
        <dbReference type="SAM" id="SignalP"/>
    </source>
</evidence>
<dbReference type="PANTHER" id="PTHR35936:SF34">
    <property type="entry name" value="ABC TRANSPORTER EXTRACELLULAR-BINDING PROTEIN YCKB-RELATED"/>
    <property type="match status" value="1"/>
</dbReference>
<organism evidence="4 5">
    <name type="scientific">Lactococcus taiwanensis</name>
    <dbReference type="NCBI Taxonomy" id="1151742"/>
    <lineage>
        <taxon>Bacteria</taxon>
        <taxon>Bacillati</taxon>
        <taxon>Bacillota</taxon>
        <taxon>Bacilli</taxon>
        <taxon>Lactobacillales</taxon>
        <taxon>Streptococcaceae</taxon>
        <taxon>Lactococcus</taxon>
    </lineage>
</organism>
<feature type="chain" id="PRO_5041223927" evidence="2">
    <location>
        <begin position="27"/>
        <end position="275"/>
    </location>
</feature>
<evidence type="ECO:0000313" key="4">
    <source>
        <dbReference type="EMBL" id="QSE77202.1"/>
    </source>
</evidence>
<name>A0AA45QRU3_9LACT</name>
<dbReference type="PANTHER" id="PTHR35936">
    <property type="entry name" value="MEMBRANE-BOUND LYTIC MUREIN TRANSGLYCOSYLASE F"/>
    <property type="match status" value="1"/>
</dbReference>
<dbReference type="SMART" id="SM00062">
    <property type="entry name" value="PBPb"/>
    <property type="match status" value="1"/>
</dbReference>
<dbReference type="InterPro" id="IPR001638">
    <property type="entry name" value="Solute-binding_3/MltF_N"/>
</dbReference>
<gene>
    <name evidence="4" type="ORF">JW886_02770</name>
</gene>
<keyword evidence="5" id="KW-1185">Reference proteome</keyword>
<protein>
    <submittedName>
        <fullName evidence="4">Amino acid ABC transporter substrate-binding protein</fullName>
    </submittedName>
</protein>
<sequence>MMKKIALTSLTVGAGFLLVACSSSTASQKKNDTWKTAEKTKTITIGFDNTFVPMGFKAKDNTNQGFDIDLANAVFKEYDIKVKWQPINWSMKEAELKKGDIDLIWNGYTVTKAREKQVLFSKPYMAGQQELITKAEAKITKTADMKGKTVGVQSGSSGYSDFNAQPEVLKNVVSGKTITQYSNFDQGFLDLQNGRIDGLLVDQVYGDYYLKQNKLGSDYNTLLMNYTSEPTAVGARKTDKELITKINQGIDRLVKNGQFAKISQKWFGRDVYPGK</sequence>
<dbReference type="EMBL" id="CP070872">
    <property type="protein sequence ID" value="QSE77202.1"/>
    <property type="molecule type" value="Genomic_DNA"/>
</dbReference>
<dbReference type="Pfam" id="PF00497">
    <property type="entry name" value="SBP_bac_3"/>
    <property type="match status" value="1"/>
</dbReference>
<dbReference type="RefSeq" id="WP_205872262.1">
    <property type="nucleotide sequence ID" value="NZ_CP070872.1"/>
</dbReference>
<accession>A0AA45QRU3</accession>
<reference evidence="4 5" key="1">
    <citation type="submission" date="2021-02" db="EMBL/GenBank/DDBJ databases">
        <title>Complete genome sequence of Lactococcus lactis strain K_LL004.</title>
        <authorList>
            <person name="Kim H.B."/>
        </authorList>
    </citation>
    <scope>NUCLEOTIDE SEQUENCE [LARGE SCALE GENOMIC DNA]</scope>
    <source>
        <strain evidence="4 5">K_LL004</strain>
    </source>
</reference>
<dbReference type="AlphaFoldDB" id="A0AA45QRU3"/>
<evidence type="ECO:0000256" key="1">
    <source>
        <dbReference type="ARBA" id="ARBA00022729"/>
    </source>
</evidence>
<dbReference type="PROSITE" id="PS51257">
    <property type="entry name" value="PROKAR_LIPOPROTEIN"/>
    <property type="match status" value="1"/>
</dbReference>
<feature type="domain" description="Solute-binding protein family 3/N-terminal" evidence="3">
    <location>
        <begin position="42"/>
        <end position="270"/>
    </location>
</feature>
<dbReference type="KEGG" id="lti:JW886_02770"/>
<proteinExistence type="predicted"/>
<keyword evidence="1 2" id="KW-0732">Signal</keyword>
<evidence type="ECO:0000313" key="5">
    <source>
        <dbReference type="Proteomes" id="UP000663608"/>
    </source>
</evidence>
<dbReference type="SUPFAM" id="SSF53850">
    <property type="entry name" value="Periplasmic binding protein-like II"/>
    <property type="match status" value="1"/>
</dbReference>
<dbReference type="Proteomes" id="UP000663608">
    <property type="component" value="Chromosome"/>
</dbReference>
<dbReference type="Gene3D" id="3.40.190.10">
    <property type="entry name" value="Periplasmic binding protein-like II"/>
    <property type="match status" value="2"/>
</dbReference>
<evidence type="ECO:0000259" key="3">
    <source>
        <dbReference type="SMART" id="SM00062"/>
    </source>
</evidence>
<feature type="signal peptide" evidence="2">
    <location>
        <begin position="1"/>
        <end position="26"/>
    </location>
</feature>